<keyword evidence="2" id="KW-0489">Methyltransferase</keyword>
<dbReference type="SUPFAM" id="SSF53335">
    <property type="entry name" value="S-adenosyl-L-methionine-dependent methyltransferases"/>
    <property type="match status" value="1"/>
</dbReference>
<keyword evidence="3" id="KW-1185">Reference proteome</keyword>
<sequence>MKRTIVRVVGHVARRVYPLQSRFELARRVHQRLVRHFSYSRKPLWVDYDGVTFEVMLGDNLQRHLFFSGSYEPELHEVLKGELRGGGVMVDVGANIGIHCLPVARMLQNGGEGRVYAFEPAPDTAERLRRMAERNGVSTRLEVVQVALGDKPRTASLRSATDHASLDVGMRSLYGSGGDAIPVEVTTFDAWAQGAGLTRWDVLKMDVEGAETEVLRGMQHTLKTLRPRLLAIEVVDEHLRRAGSSRDELVELLRSVGYRELAPSETLHGVTASVVAPNTFFRPA</sequence>
<proteinExistence type="predicted"/>
<dbReference type="PANTHER" id="PTHR34203">
    <property type="entry name" value="METHYLTRANSFERASE, FKBM FAMILY PROTEIN"/>
    <property type="match status" value="1"/>
</dbReference>
<evidence type="ECO:0000313" key="2">
    <source>
        <dbReference type="EMBL" id="MDY7231842.1"/>
    </source>
</evidence>
<reference evidence="2 3" key="1">
    <citation type="submission" date="2023-12" db="EMBL/GenBank/DDBJ databases">
        <title>the genome sequence of Hyalangium sp. s54d21.</title>
        <authorList>
            <person name="Zhang X."/>
        </authorList>
    </citation>
    <scope>NUCLEOTIDE SEQUENCE [LARGE SCALE GENOMIC DNA]</scope>
    <source>
        <strain evidence="3">s54d21</strain>
    </source>
</reference>
<feature type="domain" description="Methyltransferase FkbM" evidence="1">
    <location>
        <begin position="91"/>
        <end position="259"/>
    </location>
</feature>
<keyword evidence="2" id="KW-0808">Transferase</keyword>
<gene>
    <name evidence="2" type="ORF">SYV04_35980</name>
</gene>
<dbReference type="InterPro" id="IPR006342">
    <property type="entry name" value="FkbM_mtfrase"/>
</dbReference>
<dbReference type="Pfam" id="PF05050">
    <property type="entry name" value="Methyltransf_21"/>
    <property type="match status" value="1"/>
</dbReference>
<evidence type="ECO:0000313" key="3">
    <source>
        <dbReference type="Proteomes" id="UP001291309"/>
    </source>
</evidence>
<dbReference type="GO" id="GO:0032259">
    <property type="term" value="P:methylation"/>
    <property type="evidence" value="ECO:0007669"/>
    <property type="project" value="UniProtKB-KW"/>
</dbReference>
<dbReference type="InterPro" id="IPR029063">
    <property type="entry name" value="SAM-dependent_MTases_sf"/>
</dbReference>
<dbReference type="PANTHER" id="PTHR34203:SF15">
    <property type="entry name" value="SLL1173 PROTEIN"/>
    <property type="match status" value="1"/>
</dbReference>
<dbReference type="RefSeq" id="WP_321550553.1">
    <property type="nucleotide sequence ID" value="NZ_JAXIVS010000016.1"/>
</dbReference>
<dbReference type="Proteomes" id="UP001291309">
    <property type="component" value="Unassembled WGS sequence"/>
</dbReference>
<organism evidence="2 3">
    <name type="scientific">Hyalangium rubrum</name>
    <dbReference type="NCBI Taxonomy" id="3103134"/>
    <lineage>
        <taxon>Bacteria</taxon>
        <taxon>Pseudomonadati</taxon>
        <taxon>Myxococcota</taxon>
        <taxon>Myxococcia</taxon>
        <taxon>Myxococcales</taxon>
        <taxon>Cystobacterineae</taxon>
        <taxon>Archangiaceae</taxon>
        <taxon>Hyalangium</taxon>
    </lineage>
</organism>
<dbReference type="Gene3D" id="3.40.50.150">
    <property type="entry name" value="Vaccinia Virus protein VP39"/>
    <property type="match status" value="1"/>
</dbReference>
<evidence type="ECO:0000259" key="1">
    <source>
        <dbReference type="Pfam" id="PF05050"/>
    </source>
</evidence>
<accession>A0ABU5HEE9</accession>
<dbReference type="GO" id="GO:0008168">
    <property type="term" value="F:methyltransferase activity"/>
    <property type="evidence" value="ECO:0007669"/>
    <property type="project" value="UniProtKB-KW"/>
</dbReference>
<dbReference type="EMBL" id="JAXIVS010000016">
    <property type="protein sequence ID" value="MDY7231842.1"/>
    <property type="molecule type" value="Genomic_DNA"/>
</dbReference>
<dbReference type="NCBIfam" id="TIGR01444">
    <property type="entry name" value="fkbM_fam"/>
    <property type="match status" value="1"/>
</dbReference>
<comment type="caution">
    <text evidence="2">The sequence shown here is derived from an EMBL/GenBank/DDBJ whole genome shotgun (WGS) entry which is preliminary data.</text>
</comment>
<dbReference type="InterPro" id="IPR052514">
    <property type="entry name" value="SAM-dependent_MTase"/>
</dbReference>
<dbReference type="EC" id="2.1.1.-" evidence="2"/>
<name>A0ABU5HEE9_9BACT</name>
<protein>
    <submittedName>
        <fullName evidence="2">FkbM family methyltransferase</fullName>
        <ecNumber evidence="2">2.1.1.-</ecNumber>
    </submittedName>
</protein>